<dbReference type="Gene3D" id="3.90.1720.10">
    <property type="entry name" value="endopeptidase domain like (from Nostoc punctiforme)"/>
    <property type="match status" value="1"/>
</dbReference>
<dbReference type="EMBL" id="NIVC01002322">
    <property type="protein sequence ID" value="PAA58897.1"/>
    <property type="molecule type" value="Genomic_DNA"/>
</dbReference>
<reference evidence="1 2" key="1">
    <citation type="submission" date="2017-06" db="EMBL/GenBank/DDBJ databases">
        <title>A platform for efficient transgenesis in Macrostomum lignano, a flatworm model organism for stem cell research.</title>
        <authorList>
            <person name="Berezikov E."/>
        </authorList>
    </citation>
    <scope>NUCLEOTIDE SEQUENCE [LARGE SCALE GENOMIC DNA]</scope>
    <source>
        <strain evidence="1">DV1</strain>
        <tissue evidence="1">Whole organism</tissue>
    </source>
</reference>
<accession>A0A267EDF1</accession>
<sequence>RPNTMADANAPYQLVNLTMELAQALKPGDIIENSYYMFWHPYIVESILSSLESDSSEDSPPVTVRVIHYGRRDLFEPISVLQENITLDSTNTANGHFRLYRFNLADCRPDEETVKLARDRIGETDHRMLSNNATYFALSCRLTDEAFDRCKRNIGRFRVVNPIG</sequence>
<feature type="non-terminal residue" evidence="1">
    <location>
        <position position="1"/>
    </location>
</feature>
<evidence type="ECO:0000313" key="2">
    <source>
        <dbReference type="Proteomes" id="UP000215902"/>
    </source>
</evidence>
<comment type="caution">
    <text evidence="1">The sequence shown here is derived from an EMBL/GenBank/DDBJ whole genome shotgun (WGS) entry which is preliminary data.</text>
</comment>
<organism evidence="1 2">
    <name type="scientific">Macrostomum lignano</name>
    <dbReference type="NCBI Taxonomy" id="282301"/>
    <lineage>
        <taxon>Eukaryota</taxon>
        <taxon>Metazoa</taxon>
        <taxon>Spiralia</taxon>
        <taxon>Lophotrochozoa</taxon>
        <taxon>Platyhelminthes</taxon>
        <taxon>Rhabditophora</taxon>
        <taxon>Macrostomorpha</taxon>
        <taxon>Macrostomida</taxon>
        <taxon>Macrostomidae</taxon>
        <taxon>Macrostomum</taxon>
    </lineage>
</organism>
<dbReference type="AlphaFoldDB" id="A0A267EDF1"/>
<name>A0A267EDF1_9PLAT</name>
<keyword evidence="2" id="KW-1185">Reference proteome</keyword>
<evidence type="ECO:0000313" key="1">
    <source>
        <dbReference type="EMBL" id="PAA58897.1"/>
    </source>
</evidence>
<protein>
    <submittedName>
        <fullName evidence="1">Uncharacterized protein</fullName>
    </submittedName>
</protein>
<proteinExistence type="predicted"/>
<gene>
    <name evidence="1" type="ORF">BOX15_Mlig031332g2</name>
</gene>
<dbReference type="Proteomes" id="UP000215902">
    <property type="component" value="Unassembled WGS sequence"/>
</dbReference>